<keyword evidence="2" id="KW-1185">Reference proteome</keyword>
<dbReference type="Proteomes" id="UP000018144">
    <property type="component" value="Unassembled WGS sequence"/>
</dbReference>
<dbReference type="EMBL" id="HF935302">
    <property type="protein sequence ID" value="CCX06616.1"/>
    <property type="molecule type" value="Genomic_DNA"/>
</dbReference>
<proteinExistence type="predicted"/>
<gene>
    <name evidence="1" type="ORF">PCON_06203</name>
</gene>
<organism evidence="1 2">
    <name type="scientific">Pyronema omphalodes (strain CBS 100304)</name>
    <name type="common">Pyronema confluens</name>
    <dbReference type="NCBI Taxonomy" id="1076935"/>
    <lineage>
        <taxon>Eukaryota</taxon>
        <taxon>Fungi</taxon>
        <taxon>Dikarya</taxon>
        <taxon>Ascomycota</taxon>
        <taxon>Pezizomycotina</taxon>
        <taxon>Pezizomycetes</taxon>
        <taxon>Pezizales</taxon>
        <taxon>Pyronemataceae</taxon>
        <taxon>Pyronema</taxon>
    </lineage>
</organism>
<sequence length="48" mass="5127">MKLGFTGYANPENFALLLNRPLHTSVAPSPSLPLAPLPFLLSSEPPPL</sequence>
<accession>U4KXQ6</accession>
<reference evidence="1 2" key="1">
    <citation type="journal article" date="2013" name="PLoS Genet.">
        <title>The genome and development-dependent transcriptomes of Pyronema confluens: a window into fungal evolution.</title>
        <authorList>
            <person name="Traeger S."/>
            <person name="Altegoer F."/>
            <person name="Freitag M."/>
            <person name="Gabaldon T."/>
            <person name="Kempken F."/>
            <person name="Kumar A."/>
            <person name="Marcet-Houben M."/>
            <person name="Poggeler S."/>
            <person name="Stajich J.E."/>
            <person name="Nowrousian M."/>
        </authorList>
    </citation>
    <scope>NUCLEOTIDE SEQUENCE [LARGE SCALE GENOMIC DNA]</scope>
    <source>
        <strain evidence="2">CBS 100304</strain>
        <tissue evidence="1">Vegetative mycelium</tissue>
    </source>
</reference>
<dbReference type="AlphaFoldDB" id="U4KXQ6"/>
<evidence type="ECO:0000313" key="2">
    <source>
        <dbReference type="Proteomes" id="UP000018144"/>
    </source>
</evidence>
<name>U4KXQ6_PYROM</name>
<protein>
    <submittedName>
        <fullName evidence="1">Uncharacterized protein</fullName>
    </submittedName>
</protein>
<evidence type="ECO:0000313" key="1">
    <source>
        <dbReference type="EMBL" id="CCX06616.1"/>
    </source>
</evidence>